<evidence type="ECO:0000256" key="1">
    <source>
        <dbReference type="ARBA" id="ARBA00010213"/>
    </source>
</evidence>
<keyword evidence="3" id="KW-0378">Hydrolase</keyword>
<dbReference type="InterPro" id="IPR029058">
    <property type="entry name" value="AB_hydrolase_fold"/>
</dbReference>
<protein>
    <submittedName>
        <fullName evidence="3">NOTUM</fullName>
        <ecNumber evidence="3">3.1.1.98</ecNumber>
    </submittedName>
</protein>
<sequence length="558" mass="64238">MPLDVNKLESLGNSDSLMKALKDIAQKSHDCGVKEVPKFRRYFLKNKTVTCNDGSPAGYYLRKSYGSKKWIVFLEGGWYCFDDLSCRLRWQNTGWRSYMSSNSWPHLRRVNGLLSSDPKENSYYFNANMVYIPYCSSDSWTGTVVHEDGYSFLGSHIIEEVIRELVPRGLKKAQRLILAGSSAGGTGVLMNLDRVADLMSGLAPGVEVRGIADSGWFVDIPQFRRGECSDSFSCSPVDSIQRGVKLWKGNVPEACRKEYPEDEQWKCYFGYKMYPTLKTPVFIVQYLFDEAQISVMNLLDISHLSMNSKNQYAGIMSKEQWQYLHNLGEEVKKSLHNVSAVFAPACLSHVSLTKRDWQSVSVNGVTLAQSIYCWENNFEKDKCLITTSSTPSIPHTDPLLKDGPSVTNKPKRVRRRKKKKKKRKRKNKNKNRKRNKNKKRNKLDKDKRRRRRVRRKNKRKKSKKRSRAQRSAKNVGHCNHHVIESCPLPQWCNSFCPAFRNQFTGEVIDFFKLFADSDIDRSSIAEILGRNLSAEENSNPEEISKLLEKKFRKRSSLT</sequence>
<dbReference type="EMBL" id="CACVKT020000568">
    <property type="protein sequence ID" value="CAC5360542.1"/>
    <property type="molecule type" value="Genomic_DNA"/>
</dbReference>
<proteinExistence type="inferred from homology"/>
<dbReference type="Proteomes" id="UP000507470">
    <property type="component" value="Unassembled WGS sequence"/>
</dbReference>
<dbReference type="OrthoDB" id="2015280at2759"/>
<dbReference type="PANTHER" id="PTHR21562">
    <property type="entry name" value="NOTUM-RELATED"/>
    <property type="match status" value="1"/>
</dbReference>
<dbReference type="SUPFAM" id="SSF53474">
    <property type="entry name" value="alpha/beta-Hydrolases"/>
    <property type="match status" value="1"/>
</dbReference>
<evidence type="ECO:0000313" key="3">
    <source>
        <dbReference type="EMBL" id="CAC5360542.1"/>
    </source>
</evidence>
<accession>A0A6J8A3J1</accession>
<evidence type="ECO:0000256" key="2">
    <source>
        <dbReference type="SAM" id="MobiDB-lite"/>
    </source>
</evidence>
<feature type="region of interest" description="Disordered" evidence="2">
    <location>
        <begin position="390"/>
        <end position="475"/>
    </location>
</feature>
<reference evidence="3 4" key="1">
    <citation type="submission" date="2020-06" db="EMBL/GenBank/DDBJ databases">
        <authorList>
            <person name="Li R."/>
            <person name="Bekaert M."/>
        </authorList>
    </citation>
    <scope>NUCLEOTIDE SEQUENCE [LARGE SCALE GENOMIC DNA]</scope>
    <source>
        <strain evidence="4">wild</strain>
    </source>
</reference>
<dbReference type="EC" id="3.1.1.98" evidence="3"/>
<feature type="compositionally biased region" description="Basic residues" evidence="2">
    <location>
        <begin position="409"/>
        <end position="470"/>
    </location>
</feature>
<dbReference type="AlphaFoldDB" id="A0A6J8A3J1"/>
<organism evidence="3 4">
    <name type="scientific">Mytilus coruscus</name>
    <name type="common">Sea mussel</name>
    <dbReference type="NCBI Taxonomy" id="42192"/>
    <lineage>
        <taxon>Eukaryota</taxon>
        <taxon>Metazoa</taxon>
        <taxon>Spiralia</taxon>
        <taxon>Lophotrochozoa</taxon>
        <taxon>Mollusca</taxon>
        <taxon>Bivalvia</taxon>
        <taxon>Autobranchia</taxon>
        <taxon>Pteriomorphia</taxon>
        <taxon>Mytilida</taxon>
        <taxon>Mytiloidea</taxon>
        <taxon>Mytilidae</taxon>
        <taxon>Mytilinae</taxon>
        <taxon>Mytilus</taxon>
    </lineage>
</organism>
<dbReference type="Pfam" id="PF03283">
    <property type="entry name" value="PAE"/>
    <property type="match status" value="1"/>
</dbReference>
<dbReference type="GO" id="GO:1990699">
    <property type="term" value="F:palmitoleyl hydrolase activity"/>
    <property type="evidence" value="ECO:0007669"/>
    <property type="project" value="UniProtKB-EC"/>
</dbReference>
<evidence type="ECO:0000313" key="4">
    <source>
        <dbReference type="Proteomes" id="UP000507470"/>
    </source>
</evidence>
<dbReference type="PANTHER" id="PTHR21562:SF122">
    <property type="entry name" value="PALMITOLEOYL-PROTEIN CARBOXYLESTERASE NOTUM"/>
    <property type="match status" value="1"/>
</dbReference>
<name>A0A6J8A3J1_MYTCO</name>
<keyword evidence="4" id="KW-1185">Reference proteome</keyword>
<comment type="similarity">
    <text evidence="1">Belongs to the pectinacetylesterase family. Notum subfamily.</text>
</comment>
<gene>
    <name evidence="3" type="ORF">MCOR_2990</name>
</gene>
<dbReference type="InterPro" id="IPR004963">
    <property type="entry name" value="PAE/NOTUM"/>
</dbReference>